<dbReference type="InterPro" id="IPR039425">
    <property type="entry name" value="RNA_pol_sigma-70-like"/>
</dbReference>
<dbReference type="GO" id="GO:0016987">
    <property type="term" value="F:sigma factor activity"/>
    <property type="evidence" value="ECO:0007669"/>
    <property type="project" value="UniProtKB-KW"/>
</dbReference>
<dbReference type="CDD" id="cd06171">
    <property type="entry name" value="Sigma70_r4"/>
    <property type="match status" value="1"/>
</dbReference>
<dbReference type="SUPFAM" id="SSF88946">
    <property type="entry name" value="Sigma2 domain of RNA polymerase sigma factors"/>
    <property type="match status" value="1"/>
</dbReference>
<evidence type="ECO:0000259" key="6">
    <source>
        <dbReference type="Pfam" id="PF08281"/>
    </source>
</evidence>
<comment type="caution">
    <text evidence="7">The sequence shown here is derived from an EMBL/GenBank/DDBJ whole genome shotgun (WGS) entry which is preliminary data.</text>
</comment>
<dbReference type="InterPro" id="IPR013325">
    <property type="entry name" value="RNA_pol_sigma_r2"/>
</dbReference>
<dbReference type="Gene3D" id="1.10.1740.10">
    <property type="match status" value="1"/>
</dbReference>
<dbReference type="NCBIfam" id="TIGR02937">
    <property type="entry name" value="sigma70-ECF"/>
    <property type="match status" value="1"/>
</dbReference>
<dbReference type="InterPro" id="IPR036388">
    <property type="entry name" value="WH-like_DNA-bd_sf"/>
</dbReference>
<name>A0A932AAC5_9BACT</name>
<gene>
    <name evidence="7" type="ORF">HYX28_09665</name>
</gene>
<dbReference type="InterPro" id="IPR014284">
    <property type="entry name" value="RNA_pol_sigma-70_dom"/>
</dbReference>
<dbReference type="SUPFAM" id="SSF88659">
    <property type="entry name" value="Sigma3 and sigma4 domains of RNA polymerase sigma factors"/>
    <property type="match status" value="1"/>
</dbReference>
<sequence>MHPDELRAQLEALHRESFGWALACSDGDAARAESVLQRSYLKVLESAGTSSFQARSSFKTWFFGVVRNTAAEERRRWIWRKLRLLPQESADAVASERKPAEQSLAESELREHFRRMLGELPRRQREVLHLVFYQELTLEEAAVAMAVGIGSARTHYERGKKKLRAMLEKEQVVAETRRARA</sequence>
<dbReference type="GO" id="GO:0003677">
    <property type="term" value="F:DNA binding"/>
    <property type="evidence" value="ECO:0007669"/>
    <property type="project" value="UniProtKB-KW"/>
</dbReference>
<organism evidence="7 8">
    <name type="scientific">Candidatus Korobacter versatilis</name>
    <dbReference type="NCBI Taxonomy" id="658062"/>
    <lineage>
        <taxon>Bacteria</taxon>
        <taxon>Pseudomonadati</taxon>
        <taxon>Acidobacteriota</taxon>
        <taxon>Terriglobia</taxon>
        <taxon>Terriglobales</taxon>
        <taxon>Candidatus Korobacteraceae</taxon>
        <taxon>Candidatus Korobacter</taxon>
    </lineage>
</organism>
<evidence type="ECO:0000256" key="4">
    <source>
        <dbReference type="ARBA" id="ARBA00023125"/>
    </source>
</evidence>
<evidence type="ECO:0000313" key="7">
    <source>
        <dbReference type="EMBL" id="MBI2679036.1"/>
    </source>
</evidence>
<evidence type="ECO:0000256" key="5">
    <source>
        <dbReference type="ARBA" id="ARBA00023163"/>
    </source>
</evidence>
<dbReference type="GO" id="GO:0006352">
    <property type="term" value="P:DNA-templated transcription initiation"/>
    <property type="evidence" value="ECO:0007669"/>
    <property type="project" value="InterPro"/>
</dbReference>
<dbReference type="AlphaFoldDB" id="A0A932AAC5"/>
<accession>A0A932AAC5</accession>
<proteinExistence type="inferred from homology"/>
<feature type="domain" description="RNA polymerase sigma factor 70 region 4 type 2" evidence="6">
    <location>
        <begin position="113"/>
        <end position="163"/>
    </location>
</feature>
<dbReference type="PANTHER" id="PTHR43133">
    <property type="entry name" value="RNA POLYMERASE ECF-TYPE SIGMA FACTO"/>
    <property type="match status" value="1"/>
</dbReference>
<dbReference type="EMBL" id="JACPNR010000011">
    <property type="protein sequence ID" value="MBI2679036.1"/>
    <property type="molecule type" value="Genomic_DNA"/>
</dbReference>
<dbReference type="InterPro" id="IPR013324">
    <property type="entry name" value="RNA_pol_sigma_r3/r4-like"/>
</dbReference>
<dbReference type="Proteomes" id="UP000779809">
    <property type="component" value="Unassembled WGS sequence"/>
</dbReference>
<evidence type="ECO:0000256" key="2">
    <source>
        <dbReference type="ARBA" id="ARBA00023015"/>
    </source>
</evidence>
<evidence type="ECO:0000256" key="1">
    <source>
        <dbReference type="ARBA" id="ARBA00010641"/>
    </source>
</evidence>
<protein>
    <submittedName>
        <fullName evidence="7">RNA polymerase sigma factor</fullName>
    </submittedName>
</protein>
<evidence type="ECO:0000256" key="3">
    <source>
        <dbReference type="ARBA" id="ARBA00023082"/>
    </source>
</evidence>
<comment type="similarity">
    <text evidence="1">Belongs to the sigma-70 factor family. ECF subfamily.</text>
</comment>
<keyword evidence="4" id="KW-0238">DNA-binding</keyword>
<reference evidence="7" key="1">
    <citation type="submission" date="2020-07" db="EMBL/GenBank/DDBJ databases">
        <title>Huge and variable diversity of episymbiotic CPR bacteria and DPANN archaea in groundwater ecosystems.</title>
        <authorList>
            <person name="He C.Y."/>
            <person name="Keren R."/>
            <person name="Whittaker M."/>
            <person name="Farag I.F."/>
            <person name="Doudna J."/>
            <person name="Cate J.H.D."/>
            <person name="Banfield J.F."/>
        </authorList>
    </citation>
    <scope>NUCLEOTIDE SEQUENCE</scope>
    <source>
        <strain evidence="7">NC_groundwater_580_Pr5_B-0.1um_64_19</strain>
    </source>
</reference>
<dbReference type="InterPro" id="IPR013249">
    <property type="entry name" value="RNA_pol_sigma70_r4_t2"/>
</dbReference>
<dbReference type="PANTHER" id="PTHR43133:SF8">
    <property type="entry name" value="RNA POLYMERASE SIGMA FACTOR HI_1459-RELATED"/>
    <property type="match status" value="1"/>
</dbReference>
<evidence type="ECO:0000313" key="8">
    <source>
        <dbReference type="Proteomes" id="UP000779809"/>
    </source>
</evidence>
<dbReference type="Pfam" id="PF08281">
    <property type="entry name" value="Sigma70_r4_2"/>
    <property type="match status" value="1"/>
</dbReference>
<keyword evidence="5" id="KW-0804">Transcription</keyword>
<keyword evidence="2" id="KW-0805">Transcription regulation</keyword>
<dbReference type="Gene3D" id="1.10.10.10">
    <property type="entry name" value="Winged helix-like DNA-binding domain superfamily/Winged helix DNA-binding domain"/>
    <property type="match status" value="1"/>
</dbReference>
<keyword evidence="3" id="KW-0731">Sigma factor</keyword>